<sequence length="609" mass="66249">MHRAAVKALRTTLQCTARTFRASRRGPLALLPTSSTLSSLTGARSPAFLKPPASSRYFSSSPIARSSRPRPVQITGEPLRASMYIRRTSFALVSALVGYGAWYSYGGNAPNAAIRSYTTPENAPGDAAPTRSVLVIGADELHTGTYVGEGPISKATGDGQMVVEMLSPDQATKKLRKMEESYFVNRGRGVVRYDVTQLPSNSPIEDDHDEKIVEVGAGAGKTNDWMFWGVFDGHSGWSTSAKLRQALVKTVAGELNETYKAAHGFTPSAEAVNAAIKNGFLRLDDEIVNQSVQKVFQSQSKSTAAEILAPANSGSCALLSFYDSSSKLLRVACTGDSRAVLGRKSKSGKWTAIPLSVDQTGSNPKEAARVRKEHPGEEPVRNGRILGGLEPSRAFGDASYKWTREIMDRLSPHYFARPPKTLLKTPPYVTAEPAVTTIKIEPENGDFLVMATDGLWEMLTNEEVIGLVGKWIESQAASTKNQQFNSFWTRIWGSKTELPVEEGKHNQADDADGQKSPQELMRRRGLTPGRERFVVQDKNVATHIVRNALGGSNQEQVSALLTLPYPTSRRYRDDLTVQVIFFGNGEDKGDVAVNDEATAPSKAAPKAKL</sequence>
<proteinExistence type="predicted"/>
<dbReference type="SMART" id="SM00332">
    <property type="entry name" value="PP2Cc"/>
    <property type="match status" value="1"/>
</dbReference>
<comment type="caution">
    <text evidence="3">The sequence shown here is derived from an EMBL/GenBank/DDBJ whole genome shotgun (WGS) entry which is preliminary data.</text>
</comment>
<organism evidence="3 4">
    <name type="scientific">Echria macrotheca</name>
    <dbReference type="NCBI Taxonomy" id="438768"/>
    <lineage>
        <taxon>Eukaryota</taxon>
        <taxon>Fungi</taxon>
        <taxon>Dikarya</taxon>
        <taxon>Ascomycota</taxon>
        <taxon>Pezizomycotina</taxon>
        <taxon>Sordariomycetes</taxon>
        <taxon>Sordariomycetidae</taxon>
        <taxon>Sordariales</taxon>
        <taxon>Schizotheciaceae</taxon>
        <taxon>Echria</taxon>
    </lineage>
</organism>
<dbReference type="GO" id="GO:0005739">
    <property type="term" value="C:mitochondrion"/>
    <property type="evidence" value="ECO:0007669"/>
    <property type="project" value="TreeGrafter"/>
</dbReference>
<dbReference type="PANTHER" id="PTHR13832:SF792">
    <property type="entry name" value="GM14286P"/>
    <property type="match status" value="1"/>
</dbReference>
<dbReference type="InterPro" id="IPR015655">
    <property type="entry name" value="PP2C"/>
</dbReference>
<keyword evidence="4" id="KW-1185">Reference proteome</keyword>
<dbReference type="InterPro" id="IPR001932">
    <property type="entry name" value="PPM-type_phosphatase-like_dom"/>
</dbReference>
<evidence type="ECO:0000259" key="2">
    <source>
        <dbReference type="PROSITE" id="PS51746"/>
    </source>
</evidence>
<dbReference type="GO" id="GO:0004741">
    <property type="term" value="F:[pyruvate dehydrogenase (acetyl-transferring)]-phosphatase activity"/>
    <property type="evidence" value="ECO:0007669"/>
    <property type="project" value="TreeGrafter"/>
</dbReference>
<dbReference type="EMBL" id="MU839827">
    <property type="protein sequence ID" value="KAK1761243.1"/>
    <property type="molecule type" value="Genomic_DNA"/>
</dbReference>
<name>A0AAJ0BMW9_9PEZI</name>
<dbReference type="Pfam" id="PF00481">
    <property type="entry name" value="PP2C"/>
    <property type="match status" value="1"/>
</dbReference>
<dbReference type="CDD" id="cd00143">
    <property type="entry name" value="PP2Cc"/>
    <property type="match status" value="1"/>
</dbReference>
<dbReference type="Gene3D" id="3.60.40.10">
    <property type="entry name" value="PPM-type phosphatase domain"/>
    <property type="match status" value="1"/>
</dbReference>
<evidence type="ECO:0000256" key="1">
    <source>
        <dbReference type="SAM" id="MobiDB-lite"/>
    </source>
</evidence>
<evidence type="ECO:0000313" key="3">
    <source>
        <dbReference type="EMBL" id="KAK1761243.1"/>
    </source>
</evidence>
<accession>A0AAJ0BMW9</accession>
<dbReference type="Proteomes" id="UP001239445">
    <property type="component" value="Unassembled WGS sequence"/>
</dbReference>
<dbReference type="PROSITE" id="PS51746">
    <property type="entry name" value="PPM_2"/>
    <property type="match status" value="1"/>
</dbReference>
<dbReference type="PANTHER" id="PTHR13832">
    <property type="entry name" value="PROTEIN PHOSPHATASE 2C"/>
    <property type="match status" value="1"/>
</dbReference>
<dbReference type="AlphaFoldDB" id="A0AAJ0BMW9"/>
<feature type="domain" description="PPM-type phosphatase" evidence="2">
    <location>
        <begin position="192"/>
        <end position="582"/>
    </location>
</feature>
<dbReference type="SUPFAM" id="SSF81606">
    <property type="entry name" value="PP2C-like"/>
    <property type="match status" value="1"/>
</dbReference>
<reference evidence="3" key="1">
    <citation type="submission" date="2023-06" db="EMBL/GenBank/DDBJ databases">
        <title>Genome-scale phylogeny and comparative genomics of the fungal order Sordariales.</title>
        <authorList>
            <consortium name="Lawrence Berkeley National Laboratory"/>
            <person name="Hensen N."/>
            <person name="Bonometti L."/>
            <person name="Westerberg I."/>
            <person name="Brannstrom I.O."/>
            <person name="Guillou S."/>
            <person name="Cros-Aarteil S."/>
            <person name="Calhoun S."/>
            <person name="Haridas S."/>
            <person name="Kuo A."/>
            <person name="Mondo S."/>
            <person name="Pangilinan J."/>
            <person name="Riley R."/>
            <person name="Labutti K."/>
            <person name="Andreopoulos B."/>
            <person name="Lipzen A."/>
            <person name="Chen C."/>
            <person name="Yanf M."/>
            <person name="Daum C."/>
            <person name="Ng V."/>
            <person name="Clum A."/>
            <person name="Steindorff A."/>
            <person name="Ohm R."/>
            <person name="Martin F."/>
            <person name="Silar P."/>
            <person name="Natvig D."/>
            <person name="Lalanne C."/>
            <person name="Gautier V."/>
            <person name="Ament-Velasquez S.L."/>
            <person name="Kruys A."/>
            <person name="Hutchinson M.I."/>
            <person name="Powell A.J."/>
            <person name="Barry K."/>
            <person name="Miller A.N."/>
            <person name="Grigoriev I.V."/>
            <person name="Debuchy R."/>
            <person name="Gladieux P."/>
            <person name="Thoren M.H."/>
            <person name="Johannesson H."/>
        </authorList>
    </citation>
    <scope>NUCLEOTIDE SEQUENCE</scope>
    <source>
        <strain evidence="3">PSN4</strain>
    </source>
</reference>
<feature type="region of interest" description="Disordered" evidence="1">
    <location>
        <begin position="501"/>
        <end position="528"/>
    </location>
</feature>
<protein>
    <submittedName>
        <fullName evidence="3">Protein phosphatase 2C</fullName>
    </submittedName>
</protein>
<dbReference type="InterPro" id="IPR036457">
    <property type="entry name" value="PPM-type-like_dom_sf"/>
</dbReference>
<feature type="region of interest" description="Disordered" evidence="1">
    <location>
        <begin position="589"/>
        <end position="609"/>
    </location>
</feature>
<feature type="compositionally biased region" description="Low complexity" evidence="1">
    <location>
        <begin position="597"/>
        <end position="609"/>
    </location>
</feature>
<gene>
    <name evidence="3" type="ORF">QBC47DRAFT_456875</name>
</gene>
<evidence type="ECO:0000313" key="4">
    <source>
        <dbReference type="Proteomes" id="UP001239445"/>
    </source>
</evidence>